<protein>
    <submittedName>
        <fullName evidence="1">Uncharacterized protein</fullName>
    </submittedName>
</protein>
<gene>
    <name evidence="1" type="ORF">MNBD_GAMMA15-1664</name>
</gene>
<feature type="non-terminal residue" evidence="1">
    <location>
        <position position="29"/>
    </location>
</feature>
<organism evidence="1">
    <name type="scientific">hydrothermal vent metagenome</name>
    <dbReference type="NCBI Taxonomy" id="652676"/>
    <lineage>
        <taxon>unclassified sequences</taxon>
        <taxon>metagenomes</taxon>
        <taxon>ecological metagenomes</taxon>
    </lineage>
</organism>
<dbReference type="EMBL" id="UOFN01000117">
    <property type="protein sequence ID" value="VAW79649.1"/>
    <property type="molecule type" value="Genomic_DNA"/>
</dbReference>
<dbReference type="AlphaFoldDB" id="A0A3B0YZL5"/>
<name>A0A3B0YZL5_9ZZZZ</name>
<evidence type="ECO:0000313" key="1">
    <source>
        <dbReference type="EMBL" id="VAW79649.1"/>
    </source>
</evidence>
<proteinExistence type="predicted"/>
<reference evidence="1" key="1">
    <citation type="submission" date="2018-06" db="EMBL/GenBank/DDBJ databases">
        <authorList>
            <person name="Zhirakovskaya E."/>
        </authorList>
    </citation>
    <scope>NUCLEOTIDE SEQUENCE</scope>
</reference>
<sequence>MQSEDHPLYTEVKTAMLLHVPFFASLLLD</sequence>
<accession>A0A3B0YZL5</accession>